<evidence type="ECO:0000256" key="1">
    <source>
        <dbReference type="SAM" id="MobiDB-lite"/>
    </source>
</evidence>
<name>A0A1I7XEX0_HETBA</name>
<reference evidence="3" key="1">
    <citation type="submission" date="2016-11" db="UniProtKB">
        <authorList>
            <consortium name="WormBaseParasite"/>
        </authorList>
    </citation>
    <scope>IDENTIFICATION</scope>
</reference>
<accession>A0A1I7XEX0</accession>
<feature type="compositionally biased region" description="Basic and acidic residues" evidence="1">
    <location>
        <begin position="19"/>
        <end position="36"/>
    </location>
</feature>
<evidence type="ECO:0000313" key="2">
    <source>
        <dbReference type="Proteomes" id="UP000095283"/>
    </source>
</evidence>
<sequence length="70" mass="8376">MKLLTKNQFLVKKDNLERNEEVTSRRGEKARIEFESRQTNAPPTAHETSRNQGQKEYRIDQRINPQCCWE</sequence>
<dbReference type="WBParaSite" id="Hba_16270">
    <property type="protein sequence ID" value="Hba_16270"/>
    <property type="gene ID" value="Hba_16270"/>
</dbReference>
<proteinExistence type="predicted"/>
<feature type="compositionally biased region" description="Basic and acidic residues" evidence="1">
    <location>
        <begin position="47"/>
        <end position="57"/>
    </location>
</feature>
<feature type="region of interest" description="Disordered" evidence="1">
    <location>
        <begin position="19"/>
        <end position="57"/>
    </location>
</feature>
<protein>
    <submittedName>
        <fullName evidence="3">Uncharacterized protein</fullName>
    </submittedName>
</protein>
<organism evidence="2 3">
    <name type="scientific">Heterorhabditis bacteriophora</name>
    <name type="common">Entomopathogenic nematode worm</name>
    <dbReference type="NCBI Taxonomy" id="37862"/>
    <lineage>
        <taxon>Eukaryota</taxon>
        <taxon>Metazoa</taxon>
        <taxon>Ecdysozoa</taxon>
        <taxon>Nematoda</taxon>
        <taxon>Chromadorea</taxon>
        <taxon>Rhabditida</taxon>
        <taxon>Rhabditina</taxon>
        <taxon>Rhabditomorpha</taxon>
        <taxon>Strongyloidea</taxon>
        <taxon>Heterorhabditidae</taxon>
        <taxon>Heterorhabditis</taxon>
    </lineage>
</organism>
<keyword evidence="2" id="KW-1185">Reference proteome</keyword>
<evidence type="ECO:0000313" key="3">
    <source>
        <dbReference type="WBParaSite" id="Hba_16270"/>
    </source>
</evidence>
<dbReference type="AlphaFoldDB" id="A0A1I7XEX0"/>
<dbReference type="Proteomes" id="UP000095283">
    <property type="component" value="Unplaced"/>
</dbReference>